<gene>
    <name evidence="1" type="ORF">SPIROBIBN47_340005</name>
</gene>
<protein>
    <submittedName>
        <fullName evidence="1">Csd1 family CRISPR-associated protein</fullName>
    </submittedName>
</protein>
<evidence type="ECO:0000313" key="1">
    <source>
        <dbReference type="EMBL" id="SLM14460.1"/>
    </source>
</evidence>
<sequence>MILQALKEYYDRKAADPESTIAPPGWELKEIPFVLVLDETGSLVQIEDTREGQQNRGKKFLVPQAEKKTSGIKANLLWDTPAYVFGIQDLEGLFEKEKERKRQRLPQQRAAFLDRIRNDLPDTAKRKALISFLENATEEHLSEYSHWPEILKTNANISFRFLDELDLYCRSQEAIQAVNAKLHSRETNGICLVTGENDEICELHNPIKGVQGAQTTGGNIVSFNLAPFCSYNKKQGTNAPIGYMSMFAYTTALNSLLSKESRQRLVLGSAATFVFWSSEKTDFENDFSIFFSEPPKDNPDVGTENIRALLLSPLSGGYRNDTGNEKFYILGLSPNASRLAIQLWLPGTVSSFKDKIAQHFEDFNVEKRESEPRYYSLWRVLTNIVPQDKTDNIPPPLVHQFMYAILTGTPYPQSLLQSAIRRIRSDAEDRVTPVRAALIKAYLNRYIRYYSKNTEKELTMALDIEQPSIGYQLGRLFAVLEKIQEEANPGINATIRERYYGSACSSPVTVFPTLMRLKNHHLAKLGNEGRVVYFERFIGGIVGKIDDFPSHLDLHEQGRFAVGYYHQRQDFFTKKD</sequence>
<name>A0A3P3XKB4_9SPIR</name>
<dbReference type="InterPro" id="IPR010144">
    <property type="entry name" value="CRISPR-assoc_prot_Csd1-typ"/>
</dbReference>
<dbReference type="NCBIfam" id="TIGR01863">
    <property type="entry name" value="cas_Csd1"/>
    <property type="match status" value="1"/>
</dbReference>
<dbReference type="Pfam" id="PF09709">
    <property type="entry name" value="Cas_Csd1"/>
    <property type="match status" value="1"/>
</dbReference>
<proteinExistence type="predicted"/>
<reference evidence="1" key="1">
    <citation type="submission" date="2017-02" db="EMBL/GenBank/DDBJ databases">
        <authorList>
            <person name="Regsiter A."/>
            <person name="William W."/>
        </authorList>
    </citation>
    <scope>NUCLEOTIDE SEQUENCE</scope>
    <source>
        <strain evidence="1">Bib</strain>
    </source>
</reference>
<accession>A0A3P3XKB4</accession>
<organism evidence="1">
    <name type="scientific">uncultured spirochete</name>
    <dbReference type="NCBI Taxonomy" id="156406"/>
    <lineage>
        <taxon>Bacteria</taxon>
        <taxon>Pseudomonadati</taxon>
        <taxon>Spirochaetota</taxon>
        <taxon>Spirochaetia</taxon>
        <taxon>Spirochaetales</taxon>
        <taxon>environmental samples</taxon>
    </lineage>
</organism>
<dbReference type="CDD" id="cd09757">
    <property type="entry name" value="Cas8c_I-C"/>
    <property type="match status" value="1"/>
</dbReference>
<dbReference type="AlphaFoldDB" id="A0A3P3XKB4"/>
<dbReference type="EMBL" id="FWDM01000028">
    <property type="protein sequence ID" value="SLM14460.1"/>
    <property type="molecule type" value="Genomic_DNA"/>
</dbReference>